<evidence type="ECO:0000313" key="2">
    <source>
        <dbReference type="Proteomes" id="UP000321085"/>
    </source>
</evidence>
<gene>
    <name evidence="1" type="ORF">MAE02_59750</name>
</gene>
<keyword evidence="2" id="KW-1185">Reference proteome</keyword>
<evidence type="ECO:0000313" key="1">
    <source>
        <dbReference type="EMBL" id="GEO18279.1"/>
    </source>
</evidence>
<dbReference type="AlphaFoldDB" id="A0A512C272"/>
<name>A0A512C272_9HYPH</name>
<accession>A0A512C272</accession>
<dbReference type="EMBL" id="BJYU01000174">
    <property type="protein sequence ID" value="GEO18279.1"/>
    <property type="molecule type" value="Genomic_DNA"/>
</dbReference>
<reference evidence="1 2" key="1">
    <citation type="submission" date="2019-07" db="EMBL/GenBank/DDBJ databases">
        <title>Whole genome shotgun sequence of Microvirga aerophila NBRC 106136.</title>
        <authorList>
            <person name="Hosoyama A."/>
            <person name="Uohara A."/>
            <person name="Ohji S."/>
            <person name="Ichikawa N."/>
        </authorList>
    </citation>
    <scope>NUCLEOTIDE SEQUENCE [LARGE SCALE GENOMIC DNA]</scope>
    <source>
        <strain evidence="1 2">NBRC 106136</strain>
    </source>
</reference>
<comment type="caution">
    <text evidence="1">The sequence shown here is derived from an EMBL/GenBank/DDBJ whole genome shotgun (WGS) entry which is preliminary data.</text>
</comment>
<protein>
    <submittedName>
        <fullName evidence="1">Uncharacterized protein</fullName>
    </submittedName>
</protein>
<sequence length="82" mass="8763">MGDDKGLDLDQLLGTLSGALAEPEGKPGPELNLVTRPEMYIPDTIEVYHGETYWTIFCEYHSGFCGNPSQLGAGTSVSSGAR</sequence>
<proteinExistence type="predicted"/>
<organism evidence="1 2">
    <name type="scientific">Microvirga aerophila</name>
    <dbReference type="NCBI Taxonomy" id="670291"/>
    <lineage>
        <taxon>Bacteria</taxon>
        <taxon>Pseudomonadati</taxon>
        <taxon>Pseudomonadota</taxon>
        <taxon>Alphaproteobacteria</taxon>
        <taxon>Hyphomicrobiales</taxon>
        <taxon>Methylobacteriaceae</taxon>
        <taxon>Microvirga</taxon>
    </lineage>
</organism>
<dbReference type="Proteomes" id="UP000321085">
    <property type="component" value="Unassembled WGS sequence"/>
</dbReference>